<evidence type="ECO:0000313" key="1">
    <source>
        <dbReference type="EMBL" id="ASK79746.1"/>
    </source>
</evidence>
<organism evidence="1 2">
    <name type="scientific">Paraphotobacterium marinum</name>
    <dbReference type="NCBI Taxonomy" id="1755811"/>
    <lineage>
        <taxon>Bacteria</taxon>
        <taxon>Pseudomonadati</taxon>
        <taxon>Pseudomonadota</taxon>
        <taxon>Gammaproteobacteria</taxon>
        <taxon>Vibrionales</taxon>
        <taxon>Vibrionaceae</taxon>
        <taxon>Paraphotobacterium</taxon>
    </lineage>
</organism>
<evidence type="ECO:0000313" key="2">
    <source>
        <dbReference type="Proteomes" id="UP000242175"/>
    </source>
</evidence>
<gene>
    <name evidence="1" type="ORF">CF386_11940</name>
</gene>
<dbReference type="AlphaFoldDB" id="A0A220VHM5"/>
<dbReference type="Gene3D" id="3.40.50.720">
    <property type="entry name" value="NAD(P)-binding Rossmann-like Domain"/>
    <property type="match status" value="1"/>
</dbReference>
<dbReference type="Proteomes" id="UP000242175">
    <property type="component" value="Chromosome small"/>
</dbReference>
<dbReference type="PANTHER" id="PTHR40129:SF2">
    <property type="entry name" value="KETOPANTOATE REDUCTASE N-TERMINAL DOMAIN-CONTAINING PROTEIN"/>
    <property type="match status" value="1"/>
</dbReference>
<reference evidence="1 2" key="1">
    <citation type="journal article" date="2016" name="Int. J. Syst. Evol. Microbiol.">
        <title>Paraphotobacterium marinum gen. nov., sp. nov., a member of the family Vibrionaceae, isolated from surface seawater.</title>
        <authorList>
            <person name="Huang Z."/>
            <person name="Dong C."/>
            <person name="Shao Z."/>
        </authorList>
    </citation>
    <scope>NUCLEOTIDE SEQUENCE [LARGE SCALE GENOMIC DNA]</scope>
    <source>
        <strain evidence="1 2">NSCS20N07D</strain>
    </source>
</reference>
<dbReference type="KEGG" id="pmai:CF386_11940"/>
<accession>A0A220VHM5</accession>
<dbReference type="SUPFAM" id="SSF51735">
    <property type="entry name" value="NAD(P)-binding Rossmann-fold domains"/>
    <property type="match status" value="1"/>
</dbReference>
<name>A0A220VHM5_9GAMM</name>
<keyword evidence="2" id="KW-1185">Reference proteome</keyword>
<dbReference type="OrthoDB" id="751203at2"/>
<dbReference type="EMBL" id="CP022356">
    <property type="protein sequence ID" value="ASK79746.1"/>
    <property type="molecule type" value="Genomic_DNA"/>
</dbReference>
<dbReference type="PANTHER" id="PTHR40129">
    <property type="entry name" value="KETOPANTOATE REDUCTASE N-TERMINAL DOMAIN-CONTAINING PROTEIN"/>
    <property type="match status" value="1"/>
</dbReference>
<protein>
    <submittedName>
        <fullName evidence="1">Uncharacterized protein</fullName>
    </submittedName>
</protein>
<sequence length="243" mass="28449">MKQNLILGAGFIGSAIIQQDPSWLGTSRTNKKYLILDPNKSLDHINGGTLIITFPINNVEKRKFKDFCNWVQNFEKVILLSSTGAFLNKENQKLVDEHSPIDMESERYQLETKLMESQNFTILHLAGLYNKIRNPLNWLEKNRISESKNAVRLIHRQDVARIINLSFNNLKSGERYILSDGVRHYWYNIQELGLTQNRFSKNYHKKDFNKLNQLTYNFSIQKIKQLLPKEFNFLSLEKGITIE</sequence>
<proteinExistence type="predicted"/>
<dbReference type="InterPro" id="IPR036291">
    <property type="entry name" value="NAD(P)-bd_dom_sf"/>
</dbReference>
<dbReference type="RefSeq" id="WP_089074654.1">
    <property type="nucleotide sequence ID" value="NZ_CBCSAM010000003.1"/>
</dbReference>